<gene>
    <name evidence="2" type="ORF">MYCIT1_LOCUS15734</name>
    <name evidence="3" type="ORF">MYCIT1_LOCUS16455</name>
</gene>
<reference evidence="2" key="1">
    <citation type="submission" date="2023-11" db="EMBL/GenBank/DDBJ databases">
        <authorList>
            <person name="De Vega J J."/>
            <person name="De Vega J J."/>
        </authorList>
    </citation>
    <scope>NUCLEOTIDE SEQUENCE</scope>
</reference>
<feature type="region of interest" description="Disordered" evidence="1">
    <location>
        <begin position="861"/>
        <end position="902"/>
    </location>
</feature>
<dbReference type="AlphaFoldDB" id="A0AAD2HB84"/>
<feature type="compositionally biased region" description="Basic and acidic residues" evidence="1">
    <location>
        <begin position="550"/>
        <end position="566"/>
    </location>
</feature>
<proteinExistence type="predicted"/>
<protein>
    <recommendedName>
        <fullName evidence="5">EF-hand domain-containing protein</fullName>
    </recommendedName>
</protein>
<organism evidence="2 4">
    <name type="scientific">Mycena citricolor</name>
    <dbReference type="NCBI Taxonomy" id="2018698"/>
    <lineage>
        <taxon>Eukaryota</taxon>
        <taxon>Fungi</taxon>
        <taxon>Dikarya</taxon>
        <taxon>Basidiomycota</taxon>
        <taxon>Agaricomycotina</taxon>
        <taxon>Agaricomycetes</taxon>
        <taxon>Agaricomycetidae</taxon>
        <taxon>Agaricales</taxon>
        <taxon>Marasmiineae</taxon>
        <taxon>Mycenaceae</taxon>
        <taxon>Mycena</taxon>
    </lineage>
</organism>
<evidence type="ECO:0000313" key="4">
    <source>
        <dbReference type="Proteomes" id="UP001295794"/>
    </source>
</evidence>
<evidence type="ECO:0000313" key="3">
    <source>
        <dbReference type="EMBL" id="CAK5271423.1"/>
    </source>
</evidence>
<accession>A0AAD2HB84</accession>
<feature type="compositionally biased region" description="Acidic residues" evidence="1">
    <location>
        <begin position="862"/>
        <end position="897"/>
    </location>
</feature>
<evidence type="ECO:0000313" key="2">
    <source>
        <dbReference type="EMBL" id="CAK5270932.1"/>
    </source>
</evidence>
<sequence>MSRRPPAIEVTRTLSGEKAEKAEDPARSALLGGAYTAAFSATSLSASQQKIDGIEDKLSVPINQSNDTYTSLQTFYTANAAVINTASSALAATANIDVKSIEATIARFAETSAVIMKGLDALGAVHPFVGVAVTAFKLVISLDITRRQNNKKVLAVKLQMQDLMTVLFQLRFVRDPEDKAPDGTTLKDRMSELMKTVAGDITSCAKTIKSKIYEARLASYVANFTDHKKSIAFALTMHTSLSVDTANRKLDDQTTQLHSIEVKMEALFRKLDTPREREVQRFLDENGGARACISDEAALAQLVVKSGDTTLASSTSAQITTTKKLLTRELAEDVDEAFRKNERLFDRKMELQSQQLEAAIGASEERIVSVLMGGAHERIMNADLQTLWKDQGWKGSVKARYFVLALNDYYSELFSQHDIAESIASSVAGSPVVSPIDVIAELAGVEEHKHDDRWALKYINVTHIQSKPILETVDDDGTGFVSIKEANEFAQSRPDGCRHVISIIAFILRTENKQSTVVDSVLGRWLARLCNLAQKPDLFATQGDAQPPNERAEAHLTRKHTTDRDKDLTKVREEIQDYENKRIQDQLDTLGYELDDAGLRLITGNKRIERFIYPLLNALLKRHFDILRLACVHVLDDGDFDTMTGSLGVIFKAVDERVANLEAVFKSNFSNVNERFGGFAFGMFQAGYTRDKTTVDVAKNSIVQFSRDDGFEFDTESEDTDIGGYSLDIFKKLDDKREDILMYPTADGVDDAYDFHLKHPDPPAEAGDHLALAGRWTGHLLYDGHADEGTISLVLSVGTDNTLSGAGENFVDLLEVSGSVTPGEGFKTELTLTISWPDGYSAACSGHYDPESDTIAGHLVEDDAGSDWDSDSSDDSDEEEKDADQGSDNDEDSDSESDANTNTFIFHRTSAESYRFRPSPTAENRAVARWHFAISAVLDQVQRRNMSWRWLKARFAERRRFIHLMTRDIANDRDLTPWAALSDDDLAELRNLKAVLTSADARFYNDAVERELSEAVEQERDCNVCHKHIMGSRLFCVQCMDDSFYNCADFCEPDMDKPAKWGENITHAPSHVSVKTIPRLHDGDTAWLVPEAKTVAARIKKQFKDLDAPESAKTKTETGHGAKKDVVEKKKPKCVCCAKEVSLPVWVCLSCVEDIFVCVECDKAKRPFPEDSGTSHLLSEPLVYVHDPEPIPSSVKSGANEDPRVAELDRKISLMEQRMTGIEEKLDSIIKVLIKDGLSSDA</sequence>
<feature type="region of interest" description="Disordered" evidence="1">
    <location>
        <begin position="540"/>
        <end position="566"/>
    </location>
</feature>
<feature type="region of interest" description="Disordered" evidence="1">
    <location>
        <begin position="1"/>
        <end position="23"/>
    </location>
</feature>
<evidence type="ECO:0008006" key="5">
    <source>
        <dbReference type="Google" id="ProtNLM"/>
    </source>
</evidence>
<keyword evidence="4" id="KW-1185">Reference proteome</keyword>
<comment type="caution">
    <text evidence="2">The sequence shown here is derived from an EMBL/GenBank/DDBJ whole genome shotgun (WGS) entry which is preliminary data.</text>
</comment>
<name>A0AAD2HB84_9AGAR</name>
<dbReference type="EMBL" id="CAVNYO010000169">
    <property type="protein sequence ID" value="CAK5270932.1"/>
    <property type="molecule type" value="Genomic_DNA"/>
</dbReference>
<dbReference type="Proteomes" id="UP001295794">
    <property type="component" value="Unassembled WGS sequence"/>
</dbReference>
<dbReference type="EMBL" id="CAVNYO010000171">
    <property type="protein sequence ID" value="CAK5271423.1"/>
    <property type="molecule type" value="Genomic_DNA"/>
</dbReference>
<evidence type="ECO:0000256" key="1">
    <source>
        <dbReference type="SAM" id="MobiDB-lite"/>
    </source>
</evidence>